<gene>
    <name evidence="5" type="ordered locus">PsycPRwf_1339</name>
</gene>
<keyword evidence="2" id="KW-0238">DNA-binding</keyword>
<dbReference type="InterPro" id="IPR036286">
    <property type="entry name" value="LexA/Signal_pep-like_sf"/>
</dbReference>
<dbReference type="PANTHER" id="PTHR40661">
    <property type="match status" value="1"/>
</dbReference>
<organism evidence="5">
    <name type="scientific">Psychrobacter sp. (strain PRwf-1)</name>
    <dbReference type="NCBI Taxonomy" id="349106"/>
    <lineage>
        <taxon>Bacteria</taxon>
        <taxon>Pseudomonadati</taxon>
        <taxon>Pseudomonadota</taxon>
        <taxon>Gammaproteobacteria</taxon>
        <taxon>Moraxellales</taxon>
        <taxon>Moraxellaceae</taxon>
        <taxon>Psychrobacter</taxon>
    </lineage>
</organism>
<sequence>MKLDTFRDRLIYAKDEKGLKQVDLVKATGVSKGTVSNWISGKTTPDDTVALGDLAKALGVSVDWLVTGRESNNHSFSNVRPVDKHEIRMAPVLNYVQAGEFCEYFDDAIADRFEPVSTKHPKNSYWVELNGLSMIPDFYPEELVLINPDMQPSPGDYVVAKKAGENAVTFKKWRPRGFDDDGVEYCELVPLNPDFPIIDSRHTPFTICGVAVEHKKKLK</sequence>
<dbReference type="InterPro" id="IPR015927">
    <property type="entry name" value="Peptidase_S24_S26A/B/C"/>
</dbReference>
<evidence type="ECO:0000259" key="4">
    <source>
        <dbReference type="PROSITE" id="PS50943"/>
    </source>
</evidence>
<dbReference type="GO" id="GO:0003677">
    <property type="term" value="F:DNA binding"/>
    <property type="evidence" value="ECO:0007669"/>
    <property type="project" value="UniProtKB-KW"/>
</dbReference>
<reference evidence="5" key="1">
    <citation type="submission" date="2007-05" db="EMBL/GenBank/DDBJ databases">
        <title>Complete sequence of chromosome of Psychrobacter sp. PRwf-1.</title>
        <authorList>
            <consortium name="US DOE Joint Genome Institute"/>
            <person name="Copeland A."/>
            <person name="Lucas S."/>
            <person name="Lapidus A."/>
            <person name="Barry K."/>
            <person name="Detter J.C."/>
            <person name="Glavina del Rio T."/>
            <person name="Hammon N."/>
            <person name="Israni S."/>
            <person name="Dalin E."/>
            <person name="Tice H."/>
            <person name="Pitluck S."/>
            <person name="Chain P."/>
            <person name="Malfatti S."/>
            <person name="Shin M."/>
            <person name="Vergez L."/>
            <person name="Schmutz J."/>
            <person name="Larimer F."/>
            <person name="Land M."/>
            <person name="Hauser L."/>
            <person name="Kyrpides N."/>
            <person name="Kim E."/>
            <person name="Tiedje J."/>
            <person name="Richardson P."/>
        </authorList>
    </citation>
    <scope>NUCLEOTIDE SEQUENCE [LARGE SCALE GENOMIC DNA]</scope>
    <source>
        <strain evidence="5">PRwf-1</strain>
    </source>
</reference>
<dbReference type="SMART" id="SM00530">
    <property type="entry name" value="HTH_XRE"/>
    <property type="match status" value="1"/>
</dbReference>
<dbReference type="InterPro" id="IPR039418">
    <property type="entry name" value="LexA-like"/>
</dbReference>
<dbReference type="Pfam" id="PF00717">
    <property type="entry name" value="Peptidase_S24"/>
    <property type="match status" value="1"/>
</dbReference>
<accession>A5WF43</accession>
<dbReference type="KEGG" id="prw:PsycPRwf_1339"/>
<dbReference type="Gene3D" id="1.10.260.40">
    <property type="entry name" value="lambda repressor-like DNA-binding domains"/>
    <property type="match status" value="1"/>
</dbReference>
<dbReference type="AlphaFoldDB" id="A5WF43"/>
<protein>
    <submittedName>
        <fullName evidence="5">Phage repressor protein, Serine peptidase, MEROPS family S24</fullName>
    </submittedName>
</protein>
<dbReference type="PROSITE" id="PS50943">
    <property type="entry name" value="HTH_CROC1"/>
    <property type="match status" value="1"/>
</dbReference>
<dbReference type="CDD" id="cd00093">
    <property type="entry name" value="HTH_XRE"/>
    <property type="match status" value="1"/>
</dbReference>
<proteinExistence type="predicted"/>
<name>A5WF43_PSYWF</name>
<dbReference type="PANTHER" id="PTHR40661:SF3">
    <property type="entry name" value="FELS-1 PROPHAGE TRANSCRIPTIONAL REGULATOR"/>
    <property type="match status" value="1"/>
</dbReference>
<dbReference type="Gene3D" id="2.10.109.10">
    <property type="entry name" value="Umud Fragment, subunit A"/>
    <property type="match status" value="1"/>
</dbReference>
<dbReference type="InterPro" id="IPR001387">
    <property type="entry name" value="Cro/C1-type_HTH"/>
</dbReference>
<feature type="domain" description="HTH cro/C1-type" evidence="4">
    <location>
        <begin position="10"/>
        <end position="65"/>
    </location>
</feature>
<dbReference type="STRING" id="349106.PsycPRwf_1339"/>
<dbReference type="SUPFAM" id="SSF47413">
    <property type="entry name" value="lambda repressor-like DNA-binding domains"/>
    <property type="match status" value="1"/>
</dbReference>
<keyword evidence="1" id="KW-0805">Transcription regulation</keyword>
<evidence type="ECO:0000313" key="5">
    <source>
        <dbReference type="EMBL" id="ABQ94284.1"/>
    </source>
</evidence>
<dbReference type="eggNOG" id="COG1974">
    <property type="taxonomic scope" value="Bacteria"/>
</dbReference>
<dbReference type="EMBL" id="CP000713">
    <property type="protein sequence ID" value="ABQ94284.1"/>
    <property type="molecule type" value="Genomic_DNA"/>
</dbReference>
<dbReference type="HOGENOM" id="CLU_066192_1_3_6"/>
<dbReference type="CDD" id="cd06529">
    <property type="entry name" value="S24_LexA-like"/>
    <property type="match status" value="1"/>
</dbReference>
<dbReference type="SUPFAM" id="SSF51306">
    <property type="entry name" value="LexA/Signal peptidase"/>
    <property type="match status" value="1"/>
</dbReference>
<keyword evidence="3" id="KW-0804">Transcription</keyword>
<evidence type="ECO:0000256" key="3">
    <source>
        <dbReference type="ARBA" id="ARBA00023163"/>
    </source>
</evidence>
<evidence type="ECO:0000256" key="2">
    <source>
        <dbReference type="ARBA" id="ARBA00023125"/>
    </source>
</evidence>
<dbReference type="Pfam" id="PF01381">
    <property type="entry name" value="HTH_3"/>
    <property type="match status" value="1"/>
</dbReference>
<evidence type="ECO:0000256" key="1">
    <source>
        <dbReference type="ARBA" id="ARBA00023015"/>
    </source>
</evidence>
<dbReference type="InterPro" id="IPR010982">
    <property type="entry name" value="Lambda_DNA-bd_dom_sf"/>
</dbReference>